<accession>A0AAV2MJL4</accession>
<name>A0AAV2MJL4_KNICA</name>
<evidence type="ECO:0000313" key="2">
    <source>
        <dbReference type="Proteomes" id="UP001497482"/>
    </source>
</evidence>
<dbReference type="EMBL" id="OZ035830">
    <property type="protein sequence ID" value="CAL1613355.1"/>
    <property type="molecule type" value="Genomic_DNA"/>
</dbReference>
<dbReference type="Proteomes" id="UP001497482">
    <property type="component" value="Chromosome 8"/>
</dbReference>
<dbReference type="AlphaFoldDB" id="A0AAV2MJL4"/>
<gene>
    <name evidence="1" type="ORF">KC01_LOCUS39582</name>
</gene>
<reference evidence="1 2" key="1">
    <citation type="submission" date="2024-04" db="EMBL/GenBank/DDBJ databases">
        <authorList>
            <person name="Waldvogel A.-M."/>
            <person name="Schoenle A."/>
        </authorList>
    </citation>
    <scope>NUCLEOTIDE SEQUENCE [LARGE SCALE GENOMIC DNA]</scope>
</reference>
<keyword evidence="2" id="KW-1185">Reference proteome</keyword>
<sequence length="108" mass="11830">MSTIHPPPTSSQRRANFGVTPLGLVGRSVTACGGKHMETVPWERRLRLWQGIRGIRALCVRGGAEEMLQRGQGLTLQTALLISFKHIPAPNIKDTAPMIKYKWGGGVN</sequence>
<organism evidence="1 2">
    <name type="scientific">Knipowitschia caucasica</name>
    <name type="common">Caucasian dwarf goby</name>
    <name type="synonym">Pomatoschistus caucasicus</name>
    <dbReference type="NCBI Taxonomy" id="637954"/>
    <lineage>
        <taxon>Eukaryota</taxon>
        <taxon>Metazoa</taxon>
        <taxon>Chordata</taxon>
        <taxon>Craniata</taxon>
        <taxon>Vertebrata</taxon>
        <taxon>Euteleostomi</taxon>
        <taxon>Actinopterygii</taxon>
        <taxon>Neopterygii</taxon>
        <taxon>Teleostei</taxon>
        <taxon>Neoteleostei</taxon>
        <taxon>Acanthomorphata</taxon>
        <taxon>Gobiaria</taxon>
        <taxon>Gobiiformes</taxon>
        <taxon>Gobioidei</taxon>
        <taxon>Gobiidae</taxon>
        <taxon>Gobiinae</taxon>
        <taxon>Knipowitschia</taxon>
    </lineage>
</organism>
<protein>
    <submittedName>
        <fullName evidence="1">Uncharacterized protein</fullName>
    </submittedName>
</protein>
<evidence type="ECO:0000313" key="1">
    <source>
        <dbReference type="EMBL" id="CAL1613355.1"/>
    </source>
</evidence>
<proteinExistence type="predicted"/>